<feature type="compositionally biased region" description="Polar residues" evidence="1">
    <location>
        <begin position="128"/>
        <end position="142"/>
    </location>
</feature>
<keyword evidence="3" id="KW-1185">Reference proteome</keyword>
<evidence type="ECO:0000313" key="2">
    <source>
        <dbReference type="Ensembl" id="ENSAZOP00000012034.1"/>
    </source>
</evidence>
<evidence type="ECO:0000313" key="3">
    <source>
        <dbReference type="Proteomes" id="UP000694549"/>
    </source>
</evidence>
<proteinExistence type="predicted"/>
<reference evidence="2" key="2">
    <citation type="submission" date="2025-09" db="UniProtKB">
        <authorList>
            <consortium name="Ensembl"/>
        </authorList>
    </citation>
    <scope>IDENTIFICATION</scope>
</reference>
<dbReference type="Proteomes" id="UP000694549">
    <property type="component" value="Unplaced"/>
</dbReference>
<protein>
    <submittedName>
        <fullName evidence="2">Uncharacterized protein</fullName>
    </submittedName>
</protein>
<reference evidence="2" key="1">
    <citation type="submission" date="2025-08" db="UniProtKB">
        <authorList>
            <consortium name="Ensembl"/>
        </authorList>
    </citation>
    <scope>IDENTIFICATION</scope>
</reference>
<feature type="compositionally biased region" description="Pro residues" evidence="1">
    <location>
        <begin position="39"/>
        <end position="80"/>
    </location>
</feature>
<accession>A0A8B9UTR4</accession>
<feature type="region of interest" description="Disordered" evidence="1">
    <location>
        <begin position="113"/>
        <end position="148"/>
    </location>
</feature>
<evidence type="ECO:0000256" key="1">
    <source>
        <dbReference type="SAM" id="MobiDB-lite"/>
    </source>
</evidence>
<dbReference type="Ensembl" id="ENSAZOT00000012863.1">
    <property type="protein sequence ID" value="ENSAZOP00000012034.1"/>
    <property type="gene ID" value="ENSAZOG00000007718.1"/>
</dbReference>
<dbReference type="AlphaFoldDB" id="A0A8B9UTR4"/>
<sequence>TGYRSCFPMGLTTGRRGLLLQLLEHLSPSSSTDLGHPTPQHPTPQHPTPQRPTPQHPTPQHPTPQHPTPQHPTPQHPTPQRPTLWIPTGLRGWLQHPRAGPFMWLPISCTPEPSFPEGPALSPGWGPTSRSSSPTSDLTLTVPTKPYP</sequence>
<organism evidence="2 3">
    <name type="scientific">Anas zonorhyncha</name>
    <name type="common">Eastern spot-billed duck</name>
    <dbReference type="NCBI Taxonomy" id="75864"/>
    <lineage>
        <taxon>Eukaryota</taxon>
        <taxon>Metazoa</taxon>
        <taxon>Chordata</taxon>
        <taxon>Craniata</taxon>
        <taxon>Vertebrata</taxon>
        <taxon>Euteleostomi</taxon>
        <taxon>Archelosauria</taxon>
        <taxon>Archosauria</taxon>
        <taxon>Dinosauria</taxon>
        <taxon>Saurischia</taxon>
        <taxon>Theropoda</taxon>
        <taxon>Coelurosauria</taxon>
        <taxon>Aves</taxon>
        <taxon>Neognathae</taxon>
        <taxon>Galloanserae</taxon>
        <taxon>Anseriformes</taxon>
        <taxon>Anatidae</taxon>
        <taxon>Anatinae</taxon>
        <taxon>Anas</taxon>
    </lineage>
</organism>
<name>A0A8B9UTR4_9AVES</name>
<feature type="region of interest" description="Disordered" evidence="1">
    <location>
        <begin position="28"/>
        <end position="88"/>
    </location>
</feature>